<keyword evidence="1" id="KW-1133">Transmembrane helix</keyword>
<keyword evidence="1" id="KW-0472">Membrane</keyword>
<dbReference type="Proteomes" id="UP001161757">
    <property type="component" value="Unassembled WGS sequence"/>
</dbReference>
<reference evidence="2" key="1">
    <citation type="submission" date="2023-01" db="EMBL/GenBank/DDBJ databases">
        <title>Exophiala dermititidis isolated from Cystic Fibrosis Patient.</title>
        <authorList>
            <person name="Kurbessoian T."/>
            <person name="Crocker A."/>
            <person name="Murante D."/>
            <person name="Hogan D.A."/>
            <person name="Stajich J.E."/>
        </authorList>
    </citation>
    <scope>NUCLEOTIDE SEQUENCE</scope>
    <source>
        <strain evidence="2">Ex8</strain>
    </source>
</reference>
<feature type="transmembrane region" description="Helical" evidence="1">
    <location>
        <begin position="61"/>
        <end position="81"/>
    </location>
</feature>
<accession>A0AAN6EX85</accession>
<comment type="caution">
    <text evidence="2">The sequence shown here is derived from an EMBL/GenBank/DDBJ whole genome shotgun (WGS) entry which is preliminary data.</text>
</comment>
<keyword evidence="1" id="KW-0812">Transmembrane</keyword>
<gene>
    <name evidence="2" type="ORF">HRR80_003892</name>
</gene>
<name>A0AAN6EX85_EXODE</name>
<organism evidence="2 3">
    <name type="scientific">Exophiala dermatitidis</name>
    <name type="common">Black yeast-like fungus</name>
    <name type="synonym">Wangiella dermatitidis</name>
    <dbReference type="NCBI Taxonomy" id="5970"/>
    <lineage>
        <taxon>Eukaryota</taxon>
        <taxon>Fungi</taxon>
        <taxon>Dikarya</taxon>
        <taxon>Ascomycota</taxon>
        <taxon>Pezizomycotina</taxon>
        <taxon>Eurotiomycetes</taxon>
        <taxon>Chaetothyriomycetidae</taxon>
        <taxon>Chaetothyriales</taxon>
        <taxon>Herpotrichiellaceae</taxon>
        <taxon>Exophiala</taxon>
    </lineage>
</organism>
<evidence type="ECO:0000313" key="2">
    <source>
        <dbReference type="EMBL" id="KAJ8991991.1"/>
    </source>
</evidence>
<evidence type="ECO:0000313" key="3">
    <source>
        <dbReference type="Proteomes" id="UP001161757"/>
    </source>
</evidence>
<feature type="transmembrane region" description="Helical" evidence="1">
    <location>
        <begin position="87"/>
        <end position="105"/>
    </location>
</feature>
<evidence type="ECO:0000256" key="1">
    <source>
        <dbReference type="SAM" id="Phobius"/>
    </source>
</evidence>
<dbReference type="EMBL" id="JAJGCB010000006">
    <property type="protein sequence ID" value="KAJ8991991.1"/>
    <property type="molecule type" value="Genomic_DNA"/>
</dbReference>
<protein>
    <submittedName>
        <fullName evidence="2">Uncharacterized protein</fullName>
    </submittedName>
</protein>
<sequence>MSVPLTLFHAVQGAASAYAGLLSAIAIYNLQQREDQAEHAAQYSNTAGHLLHKTRMTQTSGALAAISSMISSIVLAVTSSSEGQGGSLFPILLSTANAVGLGLAYRHIRNFWLHRAKVPFLSDYNDGVTASKNLQQALGAQSITWAASSLVHLWFFMGA</sequence>
<feature type="transmembrane region" description="Helical" evidence="1">
    <location>
        <begin position="6"/>
        <end position="28"/>
    </location>
</feature>
<proteinExistence type="predicted"/>
<dbReference type="AlphaFoldDB" id="A0AAN6EX85"/>